<dbReference type="AlphaFoldDB" id="A0A918UQ16"/>
<protein>
    <recommendedName>
        <fullName evidence="3">Chitinase</fullName>
    </recommendedName>
</protein>
<dbReference type="EMBL" id="BMZB01000001">
    <property type="protein sequence ID" value="GGZ26301.1"/>
    <property type="molecule type" value="Genomic_DNA"/>
</dbReference>
<dbReference type="Gene3D" id="1.10.530.10">
    <property type="match status" value="1"/>
</dbReference>
<evidence type="ECO:0000313" key="1">
    <source>
        <dbReference type="EMBL" id="GGZ26301.1"/>
    </source>
</evidence>
<evidence type="ECO:0008006" key="3">
    <source>
        <dbReference type="Google" id="ProtNLM"/>
    </source>
</evidence>
<dbReference type="Proteomes" id="UP000662572">
    <property type="component" value="Unassembled WGS sequence"/>
</dbReference>
<dbReference type="InterPro" id="IPR052354">
    <property type="entry name" value="Cell_Wall_Dynamics_Protein"/>
</dbReference>
<dbReference type="PANTHER" id="PTHR34408">
    <property type="entry name" value="FAMILY PROTEIN, PUTATIVE-RELATED"/>
    <property type="match status" value="1"/>
</dbReference>
<proteinExistence type="predicted"/>
<comment type="caution">
    <text evidence="1">The sequence shown here is derived from an EMBL/GenBank/DDBJ whole genome shotgun (WGS) entry which is preliminary data.</text>
</comment>
<reference evidence="1" key="2">
    <citation type="submission" date="2020-09" db="EMBL/GenBank/DDBJ databases">
        <authorList>
            <person name="Sun Q."/>
            <person name="Kim S."/>
        </authorList>
    </citation>
    <scope>NUCLEOTIDE SEQUENCE</scope>
    <source>
        <strain evidence="1">KCTC 32296</strain>
    </source>
</reference>
<sequence length="208" mass="22544">MVDVVQAHLIAMVPKIRPDRALSYADAINDVLADAEIDTAQRLVHFMAQIAHESAGFSALVESTNYKNAAYLDKTFSNVKGPAHAQALIAKGPVAIGNCIYANRLGNGNEASGDGYRYRGRGFMMITGKNNYREVEAYSGLPVIAHPELLGQAGPAAQAAARFWLTRNINTAADADDIAEVTRLINGPARHGLDQRQAWLNKTKAIWL</sequence>
<evidence type="ECO:0000313" key="2">
    <source>
        <dbReference type="Proteomes" id="UP000662572"/>
    </source>
</evidence>
<gene>
    <name evidence="1" type="ORF">GCM10011273_09790</name>
</gene>
<dbReference type="InterPro" id="IPR023346">
    <property type="entry name" value="Lysozyme-like_dom_sf"/>
</dbReference>
<keyword evidence="2" id="KW-1185">Reference proteome</keyword>
<dbReference type="SUPFAM" id="SSF53955">
    <property type="entry name" value="Lysozyme-like"/>
    <property type="match status" value="1"/>
</dbReference>
<dbReference type="RefSeq" id="WP_189485219.1">
    <property type="nucleotide sequence ID" value="NZ_BMZB01000001.1"/>
</dbReference>
<accession>A0A918UQ16</accession>
<dbReference type="PANTHER" id="PTHR34408:SF1">
    <property type="entry name" value="GLYCOSYL HYDROLASE FAMILY 19 DOMAIN-CONTAINING PROTEIN HI_1415"/>
    <property type="match status" value="1"/>
</dbReference>
<organism evidence="1 2">
    <name type="scientific">Asticcacaulis endophyticus</name>
    <dbReference type="NCBI Taxonomy" id="1395890"/>
    <lineage>
        <taxon>Bacteria</taxon>
        <taxon>Pseudomonadati</taxon>
        <taxon>Pseudomonadota</taxon>
        <taxon>Alphaproteobacteria</taxon>
        <taxon>Caulobacterales</taxon>
        <taxon>Caulobacteraceae</taxon>
        <taxon>Asticcacaulis</taxon>
    </lineage>
</organism>
<name>A0A918UQ16_9CAUL</name>
<reference evidence="1" key="1">
    <citation type="journal article" date="2014" name="Int. J. Syst. Evol. Microbiol.">
        <title>Complete genome sequence of Corynebacterium casei LMG S-19264T (=DSM 44701T), isolated from a smear-ripened cheese.</title>
        <authorList>
            <consortium name="US DOE Joint Genome Institute (JGI-PGF)"/>
            <person name="Walter F."/>
            <person name="Albersmeier A."/>
            <person name="Kalinowski J."/>
            <person name="Ruckert C."/>
        </authorList>
    </citation>
    <scope>NUCLEOTIDE SEQUENCE</scope>
    <source>
        <strain evidence="1">KCTC 32296</strain>
    </source>
</reference>